<dbReference type="OrthoDB" id="317850at2157"/>
<dbReference type="RefSeq" id="WP_008848597.1">
    <property type="nucleotide sequence ID" value="NZ_AOJH01000060.1"/>
</dbReference>
<name>M0P4P7_9EURY</name>
<evidence type="ECO:0008006" key="3">
    <source>
        <dbReference type="Google" id="ProtNLM"/>
    </source>
</evidence>
<reference evidence="1 2" key="1">
    <citation type="journal article" date="2014" name="PLoS Genet.">
        <title>Phylogenetically driven sequencing of extremely halophilic archaea reveals strategies for static and dynamic osmo-response.</title>
        <authorList>
            <person name="Becker E.A."/>
            <person name="Seitzer P.M."/>
            <person name="Tritt A."/>
            <person name="Larsen D."/>
            <person name="Krusor M."/>
            <person name="Yao A.I."/>
            <person name="Wu D."/>
            <person name="Madern D."/>
            <person name="Eisen J.A."/>
            <person name="Darling A.E."/>
            <person name="Facciotti M.T."/>
        </authorList>
    </citation>
    <scope>NUCLEOTIDE SEQUENCE [LARGE SCALE GENOMIC DNA]</scope>
    <source>
        <strain evidence="1 2">JCM 14978</strain>
    </source>
</reference>
<sequence>MRLPETRDLFARTLQFPASRNTVLETVGSTELSPPDGKATTIRTVIERSDVEEFDSADDLYDTLMTLVGARFIGRRYYDDRGGMPQQADDDSEVSF</sequence>
<evidence type="ECO:0000313" key="2">
    <source>
        <dbReference type="Proteomes" id="UP000011546"/>
    </source>
</evidence>
<keyword evidence="2" id="KW-1185">Reference proteome</keyword>
<protein>
    <recommendedName>
        <fullName evidence="3">DUF2795 domain-containing protein</fullName>
    </recommendedName>
</protein>
<dbReference type="Pfam" id="PF19102">
    <property type="entry name" value="DUF5789"/>
    <property type="match status" value="1"/>
</dbReference>
<dbReference type="Proteomes" id="UP000011546">
    <property type="component" value="Unassembled WGS sequence"/>
</dbReference>
<gene>
    <name evidence="1" type="ORF">C468_09409</name>
</gene>
<dbReference type="EMBL" id="AOJH01000060">
    <property type="protein sequence ID" value="EMA63810.1"/>
    <property type="molecule type" value="Genomic_DNA"/>
</dbReference>
<dbReference type="AlphaFoldDB" id="M0P4P7"/>
<evidence type="ECO:0000313" key="1">
    <source>
        <dbReference type="EMBL" id="EMA63810.1"/>
    </source>
</evidence>
<dbReference type="PATRIC" id="fig|1230456.3.peg.1856"/>
<organism evidence="1 2">
    <name type="scientific">Halorubrum kocurii JCM 14978</name>
    <dbReference type="NCBI Taxonomy" id="1230456"/>
    <lineage>
        <taxon>Archaea</taxon>
        <taxon>Methanobacteriati</taxon>
        <taxon>Methanobacteriota</taxon>
        <taxon>Stenosarchaea group</taxon>
        <taxon>Halobacteria</taxon>
        <taxon>Halobacteriales</taxon>
        <taxon>Haloferacaceae</taxon>
        <taxon>Halorubrum</taxon>
    </lineage>
</organism>
<proteinExistence type="predicted"/>
<dbReference type="STRING" id="1230456.C468_09409"/>
<accession>M0P4P7</accession>
<comment type="caution">
    <text evidence="1">The sequence shown here is derived from an EMBL/GenBank/DDBJ whole genome shotgun (WGS) entry which is preliminary data.</text>
</comment>
<dbReference type="InterPro" id="IPR043899">
    <property type="entry name" value="DUF5789"/>
</dbReference>